<dbReference type="Proteomes" id="UP000008177">
    <property type="component" value="Unplaced contigs"/>
</dbReference>
<accession>G2Y744</accession>
<dbReference type="HOGENOM" id="CLU_3359559_0_0_1"/>
<dbReference type="InParanoid" id="G2Y744"/>
<gene>
    <name evidence="1" type="ORF">BofuT4_uP108300.1</name>
</gene>
<proteinExistence type="predicted"/>
<reference evidence="2" key="1">
    <citation type="journal article" date="2011" name="PLoS Genet.">
        <title>Genomic analysis of the necrotrophic fungal pathogens Sclerotinia sclerotiorum and Botrytis cinerea.</title>
        <authorList>
            <person name="Amselem J."/>
            <person name="Cuomo C.A."/>
            <person name="van Kan J.A."/>
            <person name="Viaud M."/>
            <person name="Benito E.P."/>
            <person name="Couloux A."/>
            <person name="Coutinho P.M."/>
            <person name="de Vries R.P."/>
            <person name="Dyer P.S."/>
            <person name="Fillinger S."/>
            <person name="Fournier E."/>
            <person name="Gout L."/>
            <person name="Hahn M."/>
            <person name="Kohn L."/>
            <person name="Lapalu N."/>
            <person name="Plummer K.M."/>
            <person name="Pradier J.M."/>
            <person name="Quevillon E."/>
            <person name="Sharon A."/>
            <person name="Simon A."/>
            <person name="ten Have A."/>
            <person name="Tudzynski B."/>
            <person name="Tudzynski P."/>
            <person name="Wincker P."/>
            <person name="Andrew M."/>
            <person name="Anthouard V."/>
            <person name="Beever R.E."/>
            <person name="Beffa R."/>
            <person name="Benoit I."/>
            <person name="Bouzid O."/>
            <person name="Brault B."/>
            <person name="Chen Z."/>
            <person name="Choquer M."/>
            <person name="Collemare J."/>
            <person name="Cotton P."/>
            <person name="Danchin E.G."/>
            <person name="Da Silva C."/>
            <person name="Gautier A."/>
            <person name="Giraud C."/>
            <person name="Giraud T."/>
            <person name="Gonzalez C."/>
            <person name="Grossetete S."/>
            <person name="Guldener U."/>
            <person name="Henrissat B."/>
            <person name="Howlett B.J."/>
            <person name="Kodira C."/>
            <person name="Kretschmer M."/>
            <person name="Lappartient A."/>
            <person name="Leroch M."/>
            <person name="Levis C."/>
            <person name="Mauceli E."/>
            <person name="Neuveglise C."/>
            <person name="Oeser B."/>
            <person name="Pearson M."/>
            <person name="Poulain J."/>
            <person name="Poussereau N."/>
            <person name="Quesneville H."/>
            <person name="Rascle C."/>
            <person name="Schumacher J."/>
            <person name="Segurens B."/>
            <person name="Sexton A."/>
            <person name="Silva E."/>
            <person name="Sirven C."/>
            <person name="Soanes D.M."/>
            <person name="Talbot N.J."/>
            <person name="Templeton M."/>
            <person name="Yandava C."/>
            <person name="Yarden O."/>
            <person name="Zeng Q."/>
            <person name="Rollins J.A."/>
            <person name="Lebrun M.H."/>
            <person name="Dickman M."/>
        </authorList>
    </citation>
    <scope>NUCLEOTIDE SEQUENCE [LARGE SCALE GENOMIC DNA]</scope>
    <source>
        <strain evidence="2">T4</strain>
    </source>
</reference>
<sequence length="36" mass="4087">MRILRIGEAFESQSCVVEIMPRGSVTVYHESLLYTA</sequence>
<evidence type="ECO:0000313" key="1">
    <source>
        <dbReference type="EMBL" id="CCD48446.1"/>
    </source>
</evidence>
<name>G2Y744_BOTF4</name>
<organism evidence="1 2">
    <name type="scientific">Botryotinia fuckeliana (strain T4)</name>
    <name type="common">Noble rot fungus</name>
    <name type="synonym">Botrytis cinerea</name>
    <dbReference type="NCBI Taxonomy" id="999810"/>
    <lineage>
        <taxon>Eukaryota</taxon>
        <taxon>Fungi</taxon>
        <taxon>Dikarya</taxon>
        <taxon>Ascomycota</taxon>
        <taxon>Pezizomycotina</taxon>
        <taxon>Leotiomycetes</taxon>
        <taxon>Helotiales</taxon>
        <taxon>Sclerotiniaceae</taxon>
        <taxon>Botrytis</taxon>
    </lineage>
</organism>
<protein>
    <submittedName>
        <fullName evidence="1">Uncharacterized protein</fullName>
    </submittedName>
</protein>
<evidence type="ECO:0000313" key="2">
    <source>
        <dbReference type="Proteomes" id="UP000008177"/>
    </source>
</evidence>
<dbReference type="EMBL" id="FQ790293">
    <property type="protein sequence ID" value="CCD48446.1"/>
    <property type="molecule type" value="Genomic_DNA"/>
</dbReference>
<dbReference type="AlphaFoldDB" id="G2Y744"/>